<evidence type="ECO:0000313" key="3">
    <source>
        <dbReference type="Proteomes" id="UP001447188"/>
    </source>
</evidence>
<organism evidence="2 3">
    <name type="scientific">Discina gigas</name>
    <dbReference type="NCBI Taxonomy" id="1032678"/>
    <lineage>
        <taxon>Eukaryota</taxon>
        <taxon>Fungi</taxon>
        <taxon>Dikarya</taxon>
        <taxon>Ascomycota</taxon>
        <taxon>Pezizomycotina</taxon>
        <taxon>Pezizomycetes</taxon>
        <taxon>Pezizales</taxon>
        <taxon>Discinaceae</taxon>
        <taxon>Discina</taxon>
    </lineage>
</organism>
<dbReference type="Proteomes" id="UP001447188">
    <property type="component" value="Unassembled WGS sequence"/>
</dbReference>
<comment type="caution">
    <text evidence="2">The sequence shown here is derived from an EMBL/GenBank/DDBJ whole genome shotgun (WGS) entry which is preliminary data.</text>
</comment>
<feature type="compositionally biased region" description="Pro residues" evidence="1">
    <location>
        <begin position="65"/>
        <end position="75"/>
    </location>
</feature>
<gene>
    <name evidence="2" type="ORF">Q9L58_001179</name>
</gene>
<evidence type="ECO:0000256" key="1">
    <source>
        <dbReference type="SAM" id="MobiDB-lite"/>
    </source>
</evidence>
<sequence length="212" mass="23553">MFVTKKLKRTPPTITQAPNNTTLKAKIGVIDPIPKGLTATTAWVMYFPESPSKSTSTRPSAPSAPWAPPPAPPPEIVSEEEKSTLSLLVLLEDDAAFVENDLHVMRYTLQSLKTAVRAHVSTQRDTLQILGELEIVDRDMSKLVERLEQIGIELGGLSWNVTKRELEKQYVVIDRTLVAAEEMRKELRLWADTIYLGNCDLASSRPMEVAGS</sequence>
<proteinExistence type="predicted"/>
<dbReference type="EMBL" id="JBBBZM010000009">
    <property type="protein sequence ID" value="KAL0639614.1"/>
    <property type="molecule type" value="Genomic_DNA"/>
</dbReference>
<name>A0ABR3GUL8_9PEZI</name>
<keyword evidence="3" id="KW-1185">Reference proteome</keyword>
<reference evidence="2 3" key="1">
    <citation type="submission" date="2024-02" db="EMBL/GenBank/DDBJ databases">
        <title>Discinaceae phylogenomics.</title>
        <authorList>
            <person name="Dirks A.C."/>
            <person name="James T.Y."/>
        </authorList>
    </citation>
    <scope>NUCLEOTIDE SEQUENCE [LARGE SCALE GENOMIC DNA]</scope>
    <source>
        <strain evidence="2 3">ACD0624</strain>
    </source>
</reference>
<feature type="region of interest" description="Disordered" evidence="1">
    <location>
        <begin position="50"/>
        <end position="77"/>
    </location>
</feature>
<evidence type="ECO:0000313" key="2">
    <source>
        <dbReference type="EMBL" id="KAL0639614.1"/>
    </source>
</evidence>
<protein>
    <submittedName>
        <fullName evidence="2">Uncharacterized protein</fullName>
    </submittedName>
</protein>
<accession>A0ABR3GUL8</accession>
<feature type="compositionally biased region" description="Low complexity" evidence="1">
    <location>
        <begin position="50"/>
        <end position="64"/>
    </location>
</feature>